<dbReference type="InterPro" id="IPR010982">
    <property type="entry name" value="Lambda_DNA-bd_dom_sf"/>
</dbReference>
<organism evidence="3 4">
    <name type="scientific">Pontibacillus marinus BH030004 = DSM 16465</name>
    <dbReference type="NCBI Taxonomy" id="1385511"/>
    <lineage>
        <taxon>Bacteria</taxon>
        <taxon>Bacillati</taxon>
        <taxon>Bacillota</taxon>
        <taxon>Bacilli</taxon>
        <taxon>Bacillales</taxon>
        <taxon>Bacillaceae</taxon>
        <taxon>Pontibacillus</taxon>
    </lineage>
</organism>
<feature type="repeat" description="TPR" evidence="1">
    <location>
        <begin position="237"/>
        <end position="270"/>
    </location>
</feature>
<dbReference type="InterPro" id="IPR001387">
    <property type="entry name" value="Cro/C1-type_HTH"/>
</dbReference>
<evidence type="ECO:0000256" key="1">
    <source>
        <dbReference type="PROSITE-ProRule" id="PRU00339"/>
    </source>
</evidence>
<keyword evidence="1" id="KW-0802">TPR repeat</keyword>
<dbReference type="CDD" id="cd00093">
    <property type="entry name" value="HTH_XRE"/>
    <property type="match status" value="1"/>
</dbReference>
<proteinExistence type="predicted"/>
<dbReference type="PROSITE" id="PS50005">
    <property type="entry name" value="TPR"/>
    <property type="match status" value="1"/>
</dbReference>
<dbReference type="GO" id="GO:0003677">
    <property type="term" value="F:DNA binding"/>
    <property type="evidence" value="ECO:0007669"/>
    <property type="project" value="InterPro"/>
</dbReference>
<dbReference type="SMART" id="SM00028">
    <property type="entry name" value="TPR"/>
    <property type="match status" value="3"/>
</dbReference>
<reference evidence="3 4" key="1">
    <citation type="submission" date="2013-08" db="EMBL/GenBank/DDBJ databases">
        <authorList>
            <person name="Huang J."/>
            <person name="Wang G."/>
        </authorList>
    </citation>
    <scope>NUCLEOTIDE SEQUENCE [LARGE SCALE GENOMIC DNA]</scope>
    <source>
        <strain evidence="3 4">BH030004</strain>
    </source>
</reference>
<evidence type="ECO:0000313" key="4">
    <source>
        <dbReference type="Proteomes" id="UP000030403"/>
    </source>
</evidence>
<name>A0A0A5HR39_9BACI</name>
<dbReference type="AlphaFoldDB" id="A0A0A5HR39"/>
<gene>
    <name evidence="3" type="ORF">N783_12925</name>
</gene>
<dbReference type="STRING" id="1385511.GCA_000425225_00671"/>
<feature type="domain" description="HTH cro/C1-type" evidence="2">
    <location>
        <begin position="8"/>
        <end position="68"/>
    </location>
</feature>
<dbReference type="SUPFAM" id="SSF47413">
    <property type="entry name" value="lambda repressor-like DNA-binding domains"/>
    <property type="match status" value="1"/>
</dbReference>
<evidence type="ECO:0000313" key="3">
    <source>
        <dbReference type="EMBL" id="KGX86067.1"/>
    </source>
</evidence>
<dbReference type="Pfam" id="PF13560">
    <property type="entry name" value="HTH_31"/>
    <property type="match status" value="1"/>
</dbReference>
<dbReference type="PROSITE" id="PS50943">
    <property type="entry name" value="HTH_CROC1"/>
    <property type="match status" value="1"/>
</dbReference>
<dbReference type="EMBL" id="AVPF01000034">
    <property type="protein sequence ID" value="KGX86067.1"/>
    <property type="molecule type" value="Genomic_DNA"/>
</dbReference>
<keyword evidence="4" id="KW-1185">Reference proteome</keyword>
<dbReference type="InterPro" id="IPR011990">
    <property type="entry name" value="TPR-like_helical_dom_sf"/>
</dbReference>
<sequence length="436" mass="51748">MNKLSELLRLKRKTRGLSQEFVCDELYEKYDMTISQHQLSKYETGRTYPDFELLHPLLDVLHISYDEAKHMYLQLNHKYETLLEMLEKACMDEDNPFAKNVFRKLILLSKTRPSIQKIKVQLYTICLSLIFTKNEKKIRGKITFIQNQMLTLPKSEQMAIIEYFYIKSKKFRRYTYYVRVMEQIKDVGKFNIRQKIFISYQLATCLYFEEKYVEALTQAKEAYRLMSQTEVTKHFQYSILARIGHIYIFLGLYKEALESYEALIDLNYSGQDPYTINVNKGYIHYKLKQFDQAKVCWDNAIQCAKETLDLIYVYPDYCFVLILEKRIDEAKQFFSKSDQIITKFANSMDNPPALYQLALHKRNQALFLVINNKHYEEAVRLLIEAEGLLENSPYKEEIITTWLTITYTLAKNAVSIEDPIITKEDLRKLDKLLPII</sequence>
<dbReference type="OrthoDB" id="1150409at2"/>
<accession>A0A0A5HR39</accession>
<dbReference type="Proteomes" id="UP000030403">
    <property type="component" value="Unassembled WGS sequence"/>
</dbReference>
<dbReference type="SUPFAM" id="SSF48452">
    <property type="entry name" value="TPR-like"/>
    <property type="match status" value="1"/>
</dbReference>
<comment type="caution">
    <text evidence="3">The sequence shown here is derived from an EMBL/GenBank/DDBJ whole genome shotgun (WGS) entry which is preliminary data.</text>
</comment>
<dbReference type="InterPro" id="IPR019734">
    <property type="entry name" value="TPR_rpt"/>
</dbReference>
<protein>
    <recommendedName>
        <fullName evidence="2">HTH cro/C1-type domain-containing protein</fullName>
    </recommendedName>
</protein>
<dbReference type="Gene3D" id="1.10.260.40">
    <property type="entry name" value="lambda repressor-like DNA-binding domains"/>
    <property type="match status" value="1"/>
</dbReference>
<dbReference type="RefSeq" id="WP_027448112.1">
    <property type="nucleotide sequence ID" value="NZ_AVPF01000034.1"/>
</dbReference>
<dbReference type="Pfam" id="PF13181">
    <property type="entry name" value="TPR_8"/>
    <property type="match status" value="1"/>
</dbReference>
<evidence type="ECO:0000259" key="2">
    <source>
        <dbReference type="PROSITE" id="PS50943"/>
    </source>
</evidence>
<dbReference type="Gene3D" id="1.25.40.10">
    <property type="entry name" value="Tetratricopeptide repeat domain"/>
    <property type="match status" value="1"/>
</dbReference>